<protein>
    <submittedName>
        <fullName evidence="1">Uncharacterized protein</fullName>
    </submittedName>
</protein>
<evidence type="ECO:0000313" key="1">
    <source>
        <dbReference type="EMBL" id="XDJ14895.1"/>
    </source>
</evidence>
<proteinExistence type="predicted"/>
<sequence length="146" mass="16922">MAKQKQPTYRVEFEGVGVVLENVRLVRLTRKFASDPHIFHLDQKPTGWLMLATEGFLNEDDVFHPIEIIRPADTIPERDFHPNLMVRDGCACPVSKHTSLTAFPTKEFYNVDQLSDGSFRIAYTRGMFPKDFIHRNVERITFTPEQ</sequence>
<name>A0AB39CDK1_9VIRU</name>
<organism evidence="1">
    <name type="scientific">Pseudomonas phage RVTF4</name>
    <dbReference type="NCBI Taxonomy" id="3236931"/>
    <lineage>
        <taxon>Viruses</taxon>
    </lineage>
</organism>
<reference evidence="1" key="1">
    <citation type="submission" date="2024-07" db="EMBL/GenBank/DDBJ databases">
        <authorList>
            <person name="Bringhurst R.M."/>
            <person name="Homer T.E."/>
        </authorList>
    </citation>
    <scope>NUCLEOTIDE SEQUENCE</scope>
</reference>
<accession>A0AB39CDK1</accession>
<dbReference type="EMBL" id="PQ015378">
    <property type="protein sequence ID" value="XDJ14895.1"/>
    <property type="molecule type" value="Genomic_DNA"/>
</dbReference>